<dbReference type="Proteomes" id="UP001642409">
    <property type="component" value="Unassembled WGS sequence"/>
</dbReference>
<reference evidence="2 3" key="2">
    <citation type="submission" date="2024-07" db="EMBL/GenBank/DDBJ databases">
        <authorList>
            <person name="Akdeniz Z."/>
        </authorList>
    </citation>
    <scope>NUCLEOTIDE SEQUENCE [LARGE SCALE GENOMIC DNA]</scope>
</reference>
<name>A0AA86UWI9_9EUKA</name>
<evidence type="ECO:0000313" key="1">
    <source>
        <dbReference type="EMBL" id="CAI9974725.1"/>
    </source>
</evidence>
<sequence length="142" mass="16991">MLAIVTQFAKQLLILRFSQEKMEYVGNKYAQEYVQLVPKTPNYQSKSAENYQNIQWAYICKYKSQMPKKRFLPALCFHFRLNPFIIEKSRTSRNMCVYVNTVECIDYSVRSYAFGNWIEKSNYFNKKQEHNMGKILKIQDVI</sequence>
<evidence type="ECO:0000313" key="3">
    <source>
        <dbReference type="Proteomes" id="UP001642409"/>
    </source>
</evidence>
<proteinExistence type="predicted"/>
<dbReference type="EMBL" id="CATOUU010001154">
    <property type="protein sequence ID" value="CAI9974725.1"/>
    <property type="molecule type" value="Genomic_DNA"/>
</dbReference>
<accession>A0AA86UWI9</accession>
<protein>
    <submittedName>
        <fullName evidence="2">Hypothetical_protein</fullName>
    </submittedName>
</protein>
<dbReference type="EMBL" id="CAXDID020000453">
    <property type="protein sequence ID" value="CAL6093104.1"/>
    <property type="molecule type" value="Genomic_DNA"/>
</dbReference>
<keyword evidence="3" id="KW-1185">Reference proteome</keyword>
<evidence type="ECO:0000313" key="2">
    <source>
        <dbReference type="EMBL" id="CAL6093104.1"/>
    </source>
</evidence>
<comment type="caution">
    <text evidence="1">The sequence shown here is derived from an EMBL/GenBank/DDBJ whole genome shotgun (WGS) entry which is preliminary data.</text>
</comment>
<organism evidence="1">
    <name type="scientific">Hexamita inflata</name>
    <dbReference type="NCBI Taxonomy" id="28002"/>
    <lineage>
        <taxon>Eukaryota</taxon>
        <taxon>Metamonada</taxon>
        <taxon>Diplomonadida</taxon>
        <taxon>Hexamitidae</taxon>
        <taxon>Hexamitinae</taxon>
        <taxon>Hexamita</taxon>
    </lineage>
</organism>
<reference evidence="1" key="1">
    <citation type="submission" date="2023-06" db="EMBL/GenBank/DDBJ databases">
        <authorList>
            <person name="Kurt Z."/>
        </authorList>
    </citation>
    <scope>NUCLEOTIDE SEQUENCE</scope>
</reference>
<dbReference type="AlphaFoldDB" id="A0AA86UWI9"/>
<gene>
    <name evidence="1" type="ORF">HINF_LOCUS62370</name>
    <name evidence="2" type="ORF">HINF_LOCUS66726</name>
</gene>